<dbReference type="FunCoup" id="A9UYW2">
    <property type="interactions" value="319"/>
</dbReference>
<dbReference type="Proteomes" id="UP000001357">
    <property type="component" value="Unassembled WGS sequence"/>
</dbReference>
<dbReference type="GO" id="GO:0005737">
    <property type="term" value="C:cytoplasm"/>
    <property type="evidence" value="ECO:0000318"/>
    <property type="project" value="GO_Central"/>
</dbReference>
<dbReference type="GeneID" id="5890931"/>
<dbReference type="InParanoid" id="A9UYW2"/>
<dbReference type="eggNOG" id="KOG1661">
    <property type="taxonomic scope" value="Eukaryota"/>
</dbReference>
<dbReference type="AlphaFoldDB" id="A9UYW2"/>
<dbReference type="PANTHER" id="PTHR11579:SF9">
    <property type="entry name" value="PROTEIN-L-ISOASPARTATE O-METHYLTRANSFERASE"/>
    <property type="match status" value="1"/>
</dbReference>
<dbReference type="Gene3D" id="3.40.50.150">
    <property type="entry name" value="Vaccinia Virus protein VP39"/>
    <property type="match status" value="1"/>
</dbReference>
<sequence>MASSNGEMVALLEEEDLLGEPLSQHFRNTDRAAFLPFSLQALAYEDQAVREGPYHHSAPHMYAMALTFLQIEPGCSFLNVGSGTGYLSCIVAAGASSQHQRNIGHALGNLGLNHGLEVDEELVMFSHQCVIAHLHETNADFTAPTFFTGNVHQLQLVQDGHHHRRYDRIYVGAAMGDALYRRMCQLLHCGGYLVGPHQDHLIRTLRLDEDTFTEQAFSSVMFADLVETANAPPVFLAAAGPSSLTHLCLQERIRTLGEPLNAKTISSLGLPRDLQQQVARGYPVLSPGFISDGDESDDNEASSTIEPWTDVCASQLSVAAQVAHATYIANRPGTSWRLLRRIQLVLHKSAPARPSVDLPHRTVLLLALADSTPELKTASATYHEVRSGLE</sequence>
<dbReference type="InterPro" id="IPR029063">
    <property type="entry name" value="SAM-dependent_MTases_sf"/>
</dbReference>
<reference evidence="2 3" key="1">
    <citation type="journal article" date="2008" name="Nature">
        <title>The genome of the choanoflagellate Monosiga brevicollis and the origin of metazoans.</title>
        <authorList>
            <consortium name="JGI Sequencing"/>
            <person name="King N."/>
            <person name="Westbrook M.J."/>
            <person name="Young S.L."/>
            <person name="Kuo A."/>
            <person name="Abedin M."/>
            <person name="Chapman J."/>
            <person name="Fairclough S."/>
            <person name="Hellsten U."/>
            <person name="Isogai Y."/>
            <person name="Letunic I."/>
            <person name="Marr M."/>
            <person name="Pincus D."/>
            <person name="Putnam N."/>
            <person name="Rokas A."/>
            <person name="Wright K.J."/>
            <person name="Zuzow R."/>
            <person name="Dirks W."/>
            <person name="Good M."/>
            <person name="Goodstein D."/>
            <person name="Lemons D."/>
            <person name="Li W."/>
            <person name="Lyons J.B."/>
            <person name="Morris A."/>
            <person name="Nichols S."/>
            <person name="Richter D.J."/>
            <person name="Salamov A."/>
            <person name="Bork P."/>
            <person name="Lim W.A."/>
            <person name="Manning G."/>
            <person name="Miller W.T."/>
            <person name="McGinnis W."/>
            <person name="Shapiro H."/>
            <person name="Tjian R."/>
            <person name="Grigoriev I.V."/>
            <person name="Rokhsar D."/>
        </authorList>
    </citation>
    <scope>NUCLEOTIDE SEQUENCE [LARGE SCALE GENOMIC DNA]</scope>
    <source>
        <strain evidence="3">MX1 / ATCC 50154</strain>
    </source>
</reference>
<dbReference type="InterPro" id="IPR000682">
    <property type="entry name" value="PCMT"/>
</dbReference>
<dbReference type="PANTHER" id="PTHR11579">
    <property type="entry name" value="PROTEIN-L-ISOASPARTATE O-METHYLTRANSFERASE"/>
    <property type="match status" value="1"/>
</dbReference>
<proteinExistence type="inferred from homology"/>
<protein>
    <recommendedName>
        <fullName evidence="4">Protein-L-isoaspartate O-methyltransferase</fullName>
    </recommendedName>
</protein>
<evidence type="ECO:0000256" key="1">
    <source>
        <dbReference type="ARBA" id="ARBA00005369"/>
    </source>
</evidence>
<dbReference type="Pfam" id="PF01135">
    <property type="entry name" value="PCMT"/>
    <property type="match status" value="1"/>
</dbReference>
<dbReference type="SUPFAM" id="SSF53335">
    <property type="entry name" value="S-adenosyl-L-methionine-dependent methyltransferases"/>
    <property type="match status" value="1"/>
</dbReference>
<gene>
    <name evidence="2" type="ORF">MONBRDRAFT_25262</name>
</gene>
<dbReference type="FunFam" id="3.40.50.150:FF:000723">
    <property type="entry name" value="Predicted protein"/>
    <property type="match status" value="1"/>
</dbReference>
<comment type="similarity">
    <text evidence="1">Belongs to the methyltransferase superfamily. L-isoaspartyl/D-aspartyl protein methyltransferase family.</text>
</comment>
<evidence type="ECO:0000313" key="3">
    <source>
        <dbReference type="Proteomes" id="UP000001357"/>
    </source>
</evidence>
<keyword evidence="3" id="KW-1185">Reference proteome</keyword>
<dbReference type="EMBL" id="CH991550">
    <property type="protein sequence ID" value="EDQ89676.1"/>
    <property type="molecule type" value="Genomic_DNA"/>
</dbReference>
<dbReference type="GO" id="GO:0004719">
    <property type="term" value="F:protein-L-isoaspartate (D-aspartate) O-methyltransferase activity"/>
    <property type="evidence" value="ECO:0000318"/>
    <property type="project" value="GO_Central"/>
</dbReference>
<evidence type="ECO:0008006" key="4">
    <source>
        <dbReference type="Google" id="ProtNLM"/>
    </source>
</evidence>
<name>A9UYW2_MONBE</name>
<dbReference type="STRING" id="81824.A9UYW2"/>
<dbReference type="RefSeq" id="XP_001745705.1">
    <property type="nucleotide sequence ID" value="XM_001745653.1"/>
</dbReference>
<dbReference type="KEGG" id="mbr:MONBRDRAFT_25262"/>
<accession>A9UYW2</accession>
<evidence type="ECO:0000313" key="2">
    <source>
        <dbReference type="EMBL" id="EDQ89676.1"/>
    </source>
</evidence>
<organism evidence="2 3">
    <name type="scientific">Monosiga brevicollis</name>
    <name type="common">Choanoflagellate</name>
    <dbReference type="NCBI Taxonomy" id="81824"/>
    <lineage>
        <taxon>Eukaryota</taxon>
        <taxon>Choanoflagellata</taxon>
        <taxon>Craspedida</taxon>
        <taxon>Salpingoecidae</taxon>
        <taxon>Monosiga</taxon>
    </lineage>
</organism>